<comment type="caution">
    <text evidence="1">The sequence shown here is derived from an EMBL/GenBank/DDBJ whole genome shotgun (WGS) entry which is preliminary data.</text>
</comment>
<dbReference type="EMBL" id="AMZN01000021">
    <property type="protein sequence ID" value="ELR72493.1"/>
    <property type="molecule type" value="Genomic_DNA"/>
</dbReference>
<dbReference type="AlphaFoldDB" id="L8JWB3"/>
<organism evidence="1 2">
    <name type="scientific">Fulvivirga imtechensis AK7</name>
    <dbReference type="NCBI Taxonomy" id="1237149"/>
    <lineage>
        <taxon>Bacteria</taxon>
        <taxon>Pseudomonadati</taxon>
        <taxon>Bacteroidota</taxon>
        <taxon>Cytophagia</taxon>
        <taxon>Cytophagales</taxon>
        <taxon>Fulvivirgaceae</taxon>
        <taxon>Fulvivirga</taxon>
    </lineage>
</organism>
<dbReference type="Proteomes" id="UP000011135">
    <property type="component" value="Unassembled WGS sequence"/>
</dbReference>
<protein>
    <submittedName>
        <fullName evidence="1">Uncharacterized protein</fullName>
    </submittedName>
</protein>
<name>L8JWB3_9BACT</name>
<gene>
    <name evidence="1" type="ORF">C900_01488</name>
</gene>
<evidence type="ECO:0000313" key="2">
    <source>
        <dbReference type="Proteomes" id="UP000011135"/>
    </source>
</evidence>
<proteinExistence type="predicted"/>
<sequence>MTAYPKSNSTIGMENGKSANIRGRIAVPKRAIPMMINHKL</sequence>
<keyword evidence="2" id="KW-1185">Reference proteome</keyword>
<reference evidence="1 2" key="1">
    <citation type="submission" date="2012-12" db="EMBL/GenBank/DDBJ databases">
        <title>Genome assembly of Fulvivirga imtechensis AK7.</title>
        <authorList>
            <person name="Nupur N."/>
            <person name="Khatri I."/>
            <person name="Kumar R."/>
            <person name="Subramanian S."/>
            <person name="Pinnaka A."/>
        </authorList>
    </citation>
    <scope>NUCLEOTIDE SEQUENCE [LARGE SCALE GENOMIC DNA]</scope>
    <source>
        <strain evidence="1 2">AK7</strain>
    </source>
</reference>
<evidence type="ECO:0000313" key="1">
    <source>
        <dbReference type="EMBL" id="ELR72493.1"/>
    </source>
</evidence>
<accession>L8JWB3</accession>